<dbReference type="AlphaFoldDB" id="A0A803MB37"/>
<protein>
    <submittedName>
        <fullName evidence="1">Uncharacterized protein</fullName>
    </submittedName>
</protein>
<dbReference type="SUPFAM" id="SSF56219">
    <property type="entry name" value="DNase I-like"/>
    <property type="match status" value="1"/>
</dbReference>
<dbReference type="PANTHER" id="PTHR35218:SF9">
    <property type="entry name" value="ENDONUCLEASE_EXONUCLEASE_PHOSPHATASE DOMAIN-CONTAINING PROTEIN"/>
    <property type="match status" value="1"/>
</dbReference>
<organism evidence="1 2">
    <name type="scientific">Chenopodium quinoa</name>
    <name type="common">Quinoa</name>
    <dbReference type="NCBI Taxonomy" id="63459"/>
    <lineage>
        <taxon>Eukaryota</taxon>
        <taxon>Viridiplantae</taxon>
        <taxon>Streptophyta</taxon>
        <taxon>Embryophyta</taxon>
        <taxon>Tracheophyta</taxon>
        <taxon>Spermatophyta</taxon>
        <taxon>Magnoliopsida</taxon>
        <taxon>eudicotyledons</taxon>
        <taxon>Gunneridae</taxon>
        <taxon>Pentapetalae</taxon>
        <taxon>Caryophyllales</taxon>
        <taxon>Chenopodiaceae</taxon>
        <taxon>Chenopodioideae</taxon>
        <taxon>Atripliceae</taxon>
        <taxon>Chenopodium</taxon>
    </lineage>
</organism>
<sequence>MKFFKLKKRCEIPSVLPENQLRDVIEETHTGRGKFTHASTVNLGDDHMIKEVDIPQGNNANLGTIGGTNIGELSSFGKQDARGSEFVSTAGTQSSGPMRALREAYLPLMPNVPLNSYDRFPNFPLFNMVIKILIWNVQGVGNKLALIRELVRINNLTVLVLVETNISVVQAQNICDQICFSGQTRVDAQGFIGGIRVFWEEEEVIVTS</sequence>
<evidence type="ECO:0000313" key="1">
    <source>
        <dbReference type="EnsemblPlants" id="AUR62026304-RA:cds"/>
    </source>
</evidence>
<evidence type="ECO:0000313" key="2">
    <source>
        <dbReference type="Proteomes" id="UP000596660"/>
    </source>
</evidence>
<dbReference type="InterPro" id="IPR036691">
    <property type="entry name" value="Endo/exonu/phosph_ase_sf"/>
</dbReference>
<reference evidence="1" key="1">
    <citation type="journal article" date="2017" name="Nature">
        <title>The genome of Chenopodium quinoa.</title>
        <authorList>
            <person name="Jarvis D.E."/>
            <person name="Ho Y.S."/>
            <person name="Lightfoot D.J."/>
            <person name="Schmoeckel S.M."/>
            <person name="Li B."/>
            <person name="Borm T.J.A."/>
            <person name="Ohyanagi H."/>
            <person name="Mineta K."/>
            <person name="Michell C.T."/>
            <person name="Saber N."/>
            <person name="Kharbatia N.M."/>
            <person name="Rupper R.R."/>
            <person name="Sharp A.R."/>
            <person name="Dally N."/>
            <person name="Boughton B.A."/>
            <person name="Woo Y.H."/>
            <person name="Gao G."/>
            <person name="Schijlen E.G.W.M."/>
            <person name="Guo X."/>
            <person name="Momin A.A."/>
            <person name="Negrao S."/>
            <person name="Al-Babili S."/>
            <person name="Gehring C."/>
            <person name="Roessner U."/>
            <person name="Jung C."/>
            <person name="Murphy K."/>
            <person name="Arold S.T."/>
            <person name="Gojobori T."/>
            <person name="van der Linden C.G."/>
            <person name="van Loo E.N."/>
            <person name="Jellen E.N."/>
            <person name="Maughan P.J."/>
            <person name="Tester M."/>
        </authorList>
    </citation>
    <scope>NUCLEOTIDE SEQUENCE [LARGE SCALE GENOMIC DNA]</scope>
    <source>
        <strain evidence="1">cv. PI 614886</strain>
    </source>
</reference>
<dbReference type="EnsemblPlants" id="AUR62026304-RA">
    <property type="protein sequence ID" value="AUR62026304-RA:cds"/>
    <property type="gene ID" value="AUR62026304"/>
</dbReference>
<dbReference type="Gramene" id="AUR62026304-RA">
    <property type="protein sequence ID" value="AUR62026304-RA:cds"/>
    <property type="gene ID" value="AUR62026304"/>
</dbReference>
<reference evidence="1" key="2">
    <citation type="submission" date="2021-03" db="UniProtKB">
        <authorList>
            <consortium name="EnsemblPlants"/>
        </authorList>
    </citation>
    <scope>IDENTIFICATION</scope>
</reference>
<dbReference type="Proteomes" id="UP000596660">
    <property type="component" value="Unplaced"/>
</dbReference>
<keyword evidence="2" id="KW-1185">Reference proteome</keyword>
<name>A0A803MB37_CHEQI</name>
<dbReference type="PANTHER" id="PTHR35218">
    <property type="entry name" value="RNASE H DOMAIN-CONTAINING PROTEIN"/>
    <property type="match status" value="1"/>
</dbReference>
<accession>A0A803MB37</accession>
<proteinExistence type="predicted"/>